<protein>
    <submittedName>
        <fullName evidence="1">Uncharacterized protein</fullName>
    </submittedName>
</protein>
<dbReference type="Proteomes" id="UP000076858">
    <property type="component" value="Unassembled WGS sequence"/>
</dbReference>
<accession>A0A162RNX4</accession>
<sequence>MSSQMQQCILVMCTQLYLAHASNSFNGAKRPCFLKRKLERKEKEIERVEVDCSLAHLEQKRKESVPSLPISQPGRPTNQLYFRREAIQTQLDEMNCYFDFRSGFRCPLSNLNGAISISHAQFLW</sequence>
<reference evidence="1 2" key="1">
    <citation type="submission" date="2016-03" db="EMBL/GenBank/DDBJ databases">
        <title>EvidentialGene: Evidence-directed Construction of Genes on Genomes.</title>
        <authorList>
            <person name="Gilbert D.G."/>
            <person name="Choi J.-H."/>
            <person name="Mockaitis K."/>
            <person name="Colbourne J."/>
            <person name="Pfrender M."/>
        </authorList>
    </citation>
    <scope>NUCLEOTIDE SEQUENCE [LARGE SCALE GENOMIC DNA]</scope>
    <source>
        <strain evidence="1 2">Xinb3</strain>
        <tissue evidence="1">Complete organism</tissue>
    </source>
</reference>
<name>A0A162RNX4_9CRUS</name>
<keyword evidence="2" id="KW-1185">Reference proteome</keyword>
<dbReference type="AlphaFoldDB" id="A0A162RNX4"/>
<comment type="caution">
    <text evidence="1">The sequence shown here is derived from an EMBL/GenBank/DDBJ whole genome shotgun (WGS) entry which is preliminary data.</text>
</comment>
<gene>
    <name evidence="1" type="ORF">APZ42_012612</name>
</gene>
<dbReference type="EMBL" id="LRGB01000139">
    <property type="protein sequence ID" value="KZS20670.1"/>
    <property type="molecule type" value="Genomic_DNA"/>
</dbReference>
<evidence type="ECO:0000313" key="2">
    <source>
        <dbReference type="Proteomes" id="UP000076858"/>
    </source>
</evidence>
<evidence type="ECO:0000313" key="1">
    <source>
        <dbReference type="EMBL" id="KZS20670.1"/>
    </source>
</evidence>
<organism evidence="1 2">
    <name type="scientific">Daphnia magna</name>
    <dbReference type="NCBI Taxonomy" id="35525"/>
    <lineage>
        <taxon>Eukaryota</taxon>
        <taxon>Metazoa</taxon>
        <taxon>Ecdysozoa</taxon>
        <taxon>Arthropoda</taxon>
        <taxon>Crustacea</taxon>
        <taxon>Branchiopoda</taxon>
        <taxon>Diplostraca</taxon>
        <taxon>Cladocera</taxon>
        <taxon>Anomopoda</taxon>
        <taxon>Daphniidae</taxon>
        <taxon>Daphnia</taxon>
    </lineage>
</organism>
<proteinExistence type="predicted"/>